<dbReference type="EMBL" id="CAUYUJ010017989">
    <property type="protein sequence ID" value="CAK0879678.1"/>
    <property type="molecule type" value="Genomic_DNA"/>
</dbReference>
<feature type="non-terminal residue" evidence="3">
    <location>
        <position position="1"/>
    </location>
</feature>
<feature type="domain" description="Protein kinase" evidence="2">
    <location>
        <begin position="1"/>
        <end position="216"/>
    </location>
</feature>
<feature type="compositionally biased region" description="Basic residues" evidence="1">
    <location>
        <begin position="658"/>
        <end position="670"/>
    </location>
</feature>
<reference evidence="3" key="1">
    <citation type="submission" date="2023-10" db="EMBL/GenBank/DDBJ databases">
        <authorList>
            <person name="Chen Y."/>
            <person name="Shah S."/>
            <person name="Dougan E. K."/>
            <person name="Thang M."/>
            <person name="Chan C."/>
        </authorList>
    </citation>
    <scope>NUCLEOTIDE SEQUENCE [LARGE SCALE GENOMIC DNA]</scope>
</reference>
<evidence type="ECO:0000259" key="2">
    <source>
        <dbReference type="PROSITE" id="PS50011"/>
    </source>
</evidence>
<feature type="region of interest" description="Disordered" evidence="1">
    <location>
        <begin position="629"/>
        <end position="697"/>
    </location>
</feature>
<dbReference type="Gene3D" id="1.10.510.10">
    <property type="entry name" value="Transferase(Phosphotransferase) domain 1"/>
    <property type="match status" value="1"/>
</dbReference>
<dbReference type="PANTHER" id="PTHR46146:SF3">
    <property type="entry name" value="SERINE_THREONINE-PROTEIN KINASE-LIKE PROTEIN CCR3-RELATED"/>
    <property type="match status" value="1"/>
</dbReference>
<feature type="compositionally biased region" description="Basic and acidic residues" evidence="1">
    <location>
        <begin position="638"/>
        <end position="647"/>
    </location>
</feature>
<keyword evidence="4" id="KW-1185">Reference proteome</keyword>
<comment type="caution">
    <text evidence="3">The sequence shown here is derived from an EMBL/GenBank/DDBJ whole genome shotgun (WGS) entry which is preliminary data.</text>
</comment>
<dbReference type="InterPro" id="IPR000719">
    <property type="entry name" value="Prot_kinase_dom"/>
</dbReference>
<dbReference type="InterPro" id="IPR011009">
    <property type="entry name" value="Kinase-like_dom_sf"/>
</dbReference>
<organism evidence="3 4">
    <name type="scientific">Prorocentrum cordatum</name>
    <dbReference type="NCBI Taxonomy" id="2364126"/>
    <lineage>
        <taxon>Eukaryota</taxon>
        <taxon>Sar</taxon>
        <taxon>Alveolata</taxon>
        <taxon>Dinophyceae</taxon>
        <taxon>Prorocentrales</taxon>
        <taxon>Prorocentraceae</taxon>
        <taxon>Prorocentrum</taxon>
    </lineage>
</organism>
<dbReference type="SUPFAM" id="SSF56112">
    <property type="entry name" value="Protein kinase-like (PK-like)"/>
    <property type="match status" value="1"/>
</dbReference>
<name>A0ABN9W445_9DINO</name>
<feature type="region of interest" description="Disordered" evidence="1">
    <location>
        <begin position="501"/>
        <end position="531"/>
    </location>
</feature>
<sequence>FRHPNLVTLLGWGSHQAQRYLVYELLSGGDAFQRLQKSIAPGSTHFFMWHERLSVYLDSALGLSHMHNHKPKAFHRDIKSANILLDKHGTAKMADFGLSCTCDKPGGDNLHKTVKAISGTPGYACPIYAKTGKVTEGSEPIALFSGLWLAVLGLGRILGRGGPAVKQEANRPGIVAPEPIAAGPGSTLEGLERQIKCSQELKKDETQVQALRHEYAVVLYQLMFSRTASARTAKQLSFVSRAKRRLTEATQLQTEAQLYLDSCVAQVLAVHEELAHAEDFLETFRDLEDNEEQDNERKQAEARAPCNSMCASVTCQVASNAKLRRYQPRYACWHTLAKHADHQSPAWSYTMFGFSGFEIRIAYTRLLEFKTAMADIQKQLADASLNRRALRNLLTCDAPRCCLAYFLHGAVLSADRAEELKQQEVKERVLACLDRTASWPSGVAKELAALSLRCVISSDDKLRPLFIEIVRTLRKMTEDYPKPSPQAQVVIVQQSAPAISPGAPAAQVQHPNAATPGKSPQQHGAAQGRNAREVPVEYLPAARQSPVCLELVKAQGLDVDSLPHDLRRLPLAPPAGSAPQSTGAFAAPVGREHQPELFNAWLPDVSLQNCVSRTAFEISWTWDRRRRAAGRAGLEPRLGGRQDDGARRPRGPAAGRRDRLRRQGGLRRGHGLPAGPRRDQAGAASRSWRRGRLSDPVQRGWQVAPGLRARRRFRGRRDRGDGRGKKMHRPHGGVHCGGPAAPVEHVRVPVVSISLADGLDLSSSPADSGSRRLAERDEP</sequence>
<dbReference type="PANTHER" id="PTHR46146">
    <property type="entry name" value="SERINE/THREONINE-PROTEIN KINASE-LIKE PROTEIN CCR4"/>
    <property type="match status" value="1"/>
</dbReference>
<feature type="region of interest" description="Disordered" evidence="1">
    <location>
        <begin position="712"/>
        <end position="741"/>
    </location>
</feature>
<gene>
    <name evidence="3" type="ORF">PCOR1329_LOCUS63046</name>
</gene>
<feature type="region of interest" description="Disordered" evidence="1">
    <location>
        <begin position="758"/>
        <end position="779"/>
    </location>
</feature>
<accession>A0ABN9W445</accession>
<proteinExistence type="predicted"/>
<dbReference type="PROSITE" id="PS50011">
    <property type="entry name" value="PROTEIN_KINASE_DOM"/>
    <property type="match status" value="1"/>
</dbReference>
<evidence type="ECO:0000313" key="4">
    <source>
        <dbReference type="Proteomes" id="UP001189429"/>
    </source>
</evidence>
<evidence type="ECO:0000256" key="1">
    <source>
        <dbReference type="SAM" id="MobiDB-lite"/>
    </source>
</evidence>
<protein>
    <recommendedName>
        <fullName evidence="2">Protein kinase domain-containing protein</fullName>
    </recommendedName>
</protein>
<dbReference type="SMART" id="SM00220">
    <property type="entry name" value="S_TKc"/>
    <property type="match status" value="1"/>
</dbReference>
<feature type="compositionally biased region" description="Basic and acidic residues" evidence="1">
    <location>
        <begin position="769"/>
        <end position="779"/>
    </location>
</feature>
<dbReference type="Proteomes" id="UP001189429">
    <property type="component" value="Unassembled WGS sequence"/>
</dbReference>
<evidence type="ECO:0000313" key="3">
    <source>
        <dbReference type="EMBL" id="CAK0879678.1"/>
    </source>
</evidence>
<dbReference type="Pfam" id="PF00069">
    <property type="entry name" value="Pkinase"/>
    <property type="match status" value="1"/>
</dbReference>